<dbReference type="KEGG" id="smao:CAG99_20550"/>
<dbReference type="CDD" id="cd00093">
    <property type="entry name" value="HTH_XRE"/>
    <property type="match status" value="1"/>
</dbReference>
<dbReference type="Gene3D" id="2.30.110.10">
    <property type="entry name" value="Electron Transport, Fmn-binding Protein, Chain A"/>
    <property type="match status" value="1"/>
</dbReference>
<dbReference type="AlphaFoldDB" id="A0A1W7D1E8"/>
<dbReference type="SUPFAM" id="SSF47413">
    <property type="entry name" value="lambda repressor-like DNA-binding domains"/>
    <property type="match status" value="1"/>
</dbReference>
<evidence type="ECO:0000259" key="2">
    <source>
        <dbReference type="PROSITE" id="PS50943"/>
    </source>
</evidence>
<evidence type="ECO:0000313" key="4">
    <source>
        <dbReference type="Proteomes" id="UP000194218"/>
    </source>
</evidence>
<sequence length="284" mass="30146">MGVCAALPDERVEPGPAILGVGSEVMPVAGETRNHRSDIGRRVASRREQLGLSRQDVADRAGVAPQYLRYLEERPASPSQASLTRVARALETTVGELTGSEPPPAGGHTAPRGRLVELDTDECYRLVAEHSIGRIAVDTESGPAIVPVTYCLRDSAIVFPVSADEPDEVLVREARETAFEVDHLDEPRGVGWSVLVVGTTRRVTDAAEVAELNRLAAGWPDGEGRGGPADSGRAPGPGTAGEGEQRPAPGREWVRLRPERVTGRRVHLDQSVSRAAGASPRAGS</sequence>
<reference evidence="3 4" key="1">
    <citation type="submission" date="2017-05" db="EMBL/GenBank/DDBJ databases">
        <title>Complete genome sequence of Streptomyces sp. SCSIO 03032 revealed the diverse biosynthetic pathways for its bioactive secondary metabolites.</title>
        <authorList>
            <person name="Ma L."/>
            <person name="Zhu Y."/>
            <person name="Zhang W."/>
            <person name="Zhang G."/>
            <person name="Tian X."/>
            <person name="Zhang S."/>
            <person name="Zhang C."/>
        </authorList>
    </citation>
    <scope>NUCLEOTIDE SEQUENCE [LARGE SCALE GENOMIC DNA]</scope>
    <source>
        <strain evidence="3 4">SCSIO 03032</strain>
    </source>
</reference>
<dbReference type="InterPro" id="IPR012349">
    <property type="entry name" value="Split_barrel_FMN-bd"/>
</dbReference>
<keyword evidence="4" id="KW-1185">Reference proteome</keyword>
<proteinExistence type="predicted"/>
<feature type="domain" description="HTH cro/C1-type" evidence="2">
    <location>
        <begin position="43"/>
        <end position="97"/>
    </location>
</feature>
<dbReference type="Gene3D" id="1.10.260.40">
    <property type="entry name" value="lambda repressor-like DNA-binding domains"/>
    <property type="match status" value="1"/>
</dbReference>
<dbReference type="EMBL" id="CP021121">
    <property type="protein sequence ID" value="ARQ70911.1"/>
    <property type="molecule type" value="Genomic_DNA"/>
</dbReference>
<evidence type="ECO:0000256" key="1">
    <source>
        <dbReference type="SAM" id="MobiDB-lite"/>
    </source>
</evidence>
<dbReference type="SUPFAM" id="SSF50475">
    <property type="entry name" value="FMN-binding split barrel"/>
    <property type="match status" value="1"/>
</dbReference>
<gene>
    <name evidence="3" type="ORF">CAG99_20550</name>
</gene>
<dbReference type="Pfam" id="PF01381">
    <property type="entry name" value="HTH_3"/>
    <property type="match status" value="1"/>
</dbReference>
<dbReference type="InterPro" id="IPR010982">
    <property type="entry name" value="Lambda_DNA-bd_dom_sf"/>
</dbReference>
<dbReference type="InterPro" id="IPR024747">
    <property type="entry name" value="Pyridox_Oxase-rel"/>
</dbReference>
<dbReference type="PROSITE" id="PS50943">
    <property type="entry name" value="HTH_CROC1"/>
    <property type="match status" value="1"/>
</dbReference>
<feature type="compositionally biased region" description="Low complexity" evidence="1">
    <location>
        <begin position="271"/>
        <end position="284"/>
    </location>
</feature>
<feature type="compositionally biased region" description="Basic and acidic residues" evidence="1">
    <location>
        <begin position="252"/>
        <end position="268"/>
    </location>
</feature>
<dbReference type="Proteomes" id="UP000194218">
    <property type="component" value="Chromosome"/>
</dbReference>
<accession>A0A1W7D1E8</accession>
<dbReference type="GO" id="GO:0003677">
    <property type="term" value="F:DNA binding"/>
    <property type="evidence" value="ECO:0007669"/>
    <property type="project" value="InterPro"/>
</dbReference>
<organism evidence="3 4">
    <name type="scientific">Streptomyces marincola</name>
    <dbReference type="NCBI Taxonomy" id="2878388"/>
    <lineage>
        <taxon>Bacteria</taxon>
        <taxon>Bacillati</taxon>
        <taxon>Actinomycetota</taxon>
        <taxon>Actinomycetes</taxon>
        <taxon>Kitasatosporales</taxon>
        <taxon>Streptomycetaceae</taxon>
        <taxon>Streptomyces</taxon>
    </lineage>
</organism>
<dbReference type="Pfam" id="PF12900">
    <property type="entry name" value="Pyridox_ox_2"/>
    <property type="match status" value="1"/>
</dbReference>
<dbReference type="SMART" id="SM00530">
    <property type="entry name" value="HTH_XRE"/>
    <property type="match status" value="1"/>
</dbReference>
<protein>
    <recommendedName>
        <fullName evidence="2">HTH cro/C1-type domain-containing protein</fullName>
    </recommendedName>
</protein>
<evidence type="ECO:0000313" key="3">
    <source>
        <dbReference type="EMBL" id="ARQ70911.1"/>
    </source>
</evidence>
<name>A0A1W7D1E8_9ACTN</name>
<dbReference type="InterPro" id="IPR001387">
    <property type="entry name" value="Cro/C1-type_HTH"/>
</dbReference>
<feature type="region of interest" description="Disordered" evidence="1">
    <location>
        <begin position="94"/>
        <end position="113"/>
    </location>
</feature>
<feature type="region of interest" description="Disordered" evidence="1">
    <location>
        <begin position="217"/>
        <end position="284"/>
    </location>
</feature>